<dbReference type="PROSITE" id="PS01187">
    <property type="entry name" value="EGF_CA"/>
    <property type="match status" value="1"/>
</dbReference>
<feature type="region of interest" description="Disordered" evidence="12">
    <location>
        <begin position="353"/>
        <end position="378"/>
    </location>
</feature>
<evidence type="ECO:0000256" key="12">
    <source>
        <dbReference type="SAM" id="MobiDB-lite"/>
    </source>
</evidence>
<feature type="disulfide bond" evidence="11">
    <location>
        <begin position="257"/>
        <end position="266"/>
    </location>
</feature>
<dbReference type="InterPro" id="IPR016186">
    <property type="entry name" value="C-type_lectin-like/link_sf"/>
</dbReference>
<evidence type="ECO:0000256" key="1">
    <source>
        <dbReference type="ARBA" id="ARBA00004479"/>
    </source>
</evidence>
<evidence type="ECO:0000256" key="10">
    <source>
        <dbReference type="ARBA" id="ARBA00023157"/>
    </source>
</evidence>
<evidence type="ECO:0000256" key="2">
    <source>
        <dbReference type="ARBA" id="ARBA00022536"/>
    </source>
</evidence>
<dbReference type="SMART" id="SM00034">
    <property type="entry name" value="CLECT"/>
    <property type="match status" value="1"/>
</dbReference>
<name>A0A5A9NLH8_9TELE</name>
<keyword evidence="6" id="KW-0430">Lectin</keyword>
<dbReference type="PANTHER" id="PTHR14789:SF8">
    <property type="entry name" value="C-TYPE LECTIN DOMAIN FAMILY 14 MEMBER A PRECURSOR-RELATED"/>
    <property type="match status" value="1"/>
</dbReference>
<keyword evidence="9 13" id="KW-0472">Membrane</keyword>
<sequence>MELWTGLYLVSILNMAFGSPEASYSIHLNKLSFEGAQNHCEPGGFLTSLTSEAEIAEIQKAIWKKNNKTATSFWIGLKKKKGECGDQNKPLKGFRWTAAGGEYSHDIKWKEDPMMTCTVERCGLLWVEYSDSETKNSELGDAACKQKNAFICKRNFEVTCPSPSIFDTHDIVTSPNDPYTRQIICSSGAKFTLKCSNNLVWSVEGDENSDVSQLCLQCKSGYRRDANGSCVDINECEASNPCKHTCLNTDGSYKCTCPDNGDSHVCGESTTPTKDLENNDVHPTYFDVKRIQAEGVSGNETAVEIEEQNGDISNIVVPVIIALLIFVVLMVIVAAIVKGCLRRRSMKLAQKKSEAVALNGSNSTENGNENKHQSERDC</sequence>
<dbReference type="InterPro" id="IPR051505">
    <property type="entry name" value="C-type_lectin_domain"/>
</dbReference>
<evidence type="ECO:0000313" key="17">
    <source>
        <dbReference type="EMBL" id="KAA0710882.1"/>
    </source>
</evidence>
<evidence type="ECO:0000256" key="5">
    <source>
        <dbReference type="ARBA" id="ARBA00022729"/>
    </source>
</evidence>
<dbReference type="PROSITE" id="PS50026">
    <property type="entry name" value="EGF_3"/>
    <property type="match status" value="1"/>
</dbReference>
<dbReference type="InterPro" id="IPR001304">
    <property type="entry name" value="C-type_lectin-like"/>
</dbReference>
<feature type="domain" description="EGF-like" evidence="15">
    <location>
        <begin position="232"/>
        <end position="267"/>
    </location>
</feature>
<feature type="signal peptide" evidence="14">
    <location>
        <begin position="1"/>
        <end position="18"/>
    </location>
</feature>
<evidence type="ECO:0000256" key="4">
    <source>
        <dbReference type="ARBA" id="ARBA00022692"/>
    </source>
</evidence>
<evidence type="ECO:0000259" key="15">
    <source>
        <dbReference type="PROSITE" id="PS50026"/>
    </source>
</evidence>
<evidence type="ECO:0000256" key="13">
    <source>
        <dbReference type="SAM" id="Phobius"/>
    </source>
</evidence>
<protein>
    <recommendedName>
        <fullName evidence="19">Complement component C1q receptor C1q/MBL/SPA receptor</fullName>
    </recommendedName>
</protein>
<evidence type="ECO:0000259" key="16">
    <source>
        <dbReference type="PROSITE" id="PS50041"/>
    </source>
</evidence>
<feature type="disulfide bond" evidence="11">
    <location>
        <begin position="236"/>
        <end position="246"/>
    </location>
</feature>
<evidence type="ECO:0008006" key="19">
    <source>
        <dbReference type="Google" id="ProtNLM"/>
    </source>
</evidence>
<keyword evidence="3" id="KW-0597">Phosphoprotein</keyword>
<feature type="chain" id="PRO_5022898577" description="Complement component C1q receptor C1q/MBL/SPA receptor" evidence="14">
    <location>
        <begin position="19"/>
        <end position="378"/>
    </location>
</feature>
<keyword evidence="10 11" id="KW-1015">Disulfide bond</keyword>
<proteinExistence type="predicted"/>
<feature type="domain" description="C-type lectin" evidence="16">
    <location>
        <begin position="24"/>
        <end position="153"/>
    </location>
</feature>
<comment type="caution">
    <text evidence="11">Lacks conserved residue(s) required for the propagation of feature annotation.</text>
</comment>
<dbReference type="PANTHER" id="PTHR14789">
    <property type="entry name" value="CHONDROLECTIN VARIANT CHODLFDELTAE"/>
    <property type="match status" value="1"/>
</dbReference>
<dbReference type="AlphaFoldDB" id="A0A5A9NLH8"/>
<dbReference type="SUPFAM" id="SSF57184">
    <property type="entry name" value="Growth factor receptor domain"/>
    <property type="match status" value="1"/>
</dbReference>
<evidence type="ECO:0000256" key="9">
    <source>
        <dbReference type="ARBA" id="ARBA00023136"/>
    </source>
</evidence>
<gene>
    <name evidence="17" type="ORF">E1301_Tti003010</name>
</gene>
<dbReference type="InterPro" id="IPR000152">
    <property type="entry name" value="EGF-type_Asp/Asn_hydroxyl_site"/>
</dbReference>
<organism evidence="17 18">
    <name type="scientific">Triplophysa tibetana</name>
    <dbReference type="NCBI Taxonomy" id="1572043"/>
    <lineage>
        <taxon>Eukaryota</taxon>
        <taxon>Metazoa</taxon>
        <taxon>Chordata</taxon>
        <taxon>Craniata</taxon>
        <taxon>Vertebrata</taxon>
        <taxon>Euteleostomi</taxon>
        <taxon>Actinopterygii</taxon>
        <taxon>Neopterygii</taxon>
        <taxon>Teleostei</taxon>
        <taxon>Ostariophysi</taxon>
        <taxon>Cypriniformes</taxon>
        <taxon>Nemacheilidae</taxon>
        <taxon>Triplophysa</taxon>
    </lineage>
</organism>
<dbReference type="Gene3D" id="2.10.25.10">
    <property type="entry name" value="Laminin"/>
    <property type="match status" value="1"/>
</dbReference>
<feature type="transmembrane region" description="Helical" evidence="13">
    <location>
        <begin position="315"/>
        <end position="337"/>
    </location>
</feature>
<evidence type="ECO:0000313" key="18">
    <source>
        <dbReference type="Proteomes" id="UP000324632"/>
    </source>
</evidence>
<dbReference type="InterPro" id="IPR018097">
    <property type="entry name" value="EGF_Ca-bd_CS"/>
</dbReference>
<keyword evidence="4 13" id="KW-0812">Transmembrane</keyword>
<dbReference type="EMBL" id="SOYY01000015">
    <property type="protein sequence ID" value="KAA0710882.1"/>
    <property type="molecule type" value="Genomic_DNA"/>
</dbReference>
<dbReference type="SUPFAM" id="SSF56436">
    <property type="entry name" value="C-type lectin-like"/>
    <property type="match status" value="1"/>
</dbReference>
<dbReference type="GO" id="GO:0030246">
    <property type="term" value="F:carbohydrate binding"/>
    <property type="evidence" value="ECO:0007669"/>
    <property type="project" value="UniProtKB-KW"/>
</dbReference>
<evidence type="ECO:0000256" key="7">
    <source>
        <dbReference type="ARBA" id="ARBA00022737"/>
    </source>
</evidence>
<feature type="compositionally biased region" description="Basic and acidic residues" evidence="12">
    <location>
        <begin position="368"/>
        <end position="378"/>
    </location>
</feature>
<evidence type="ECO:0000256" key="3">
    <source>
        <dbReference type="ARBA" id="ARBA00022553"/>
    </source>
</evidence>
<dbReference type="InterPro" id="IPR000742">
    <property type="entry name" value="EGF"/>
</dbReference>
<dbReference type="OrthoDB" id="9890094at2759"/>
<evidence type="ECO:0000256" key="6">
    <source>
        <dbReference type="ARBA" id="ARBA00022734"/>
    </source>
</evidence>
<comment type="caution">
    <text evidence="17">The sequence shown here is derived from an EMBL/GenBank/DDBJ whole genome shotgun (WGS) entry which is preliminary data.</text>
</comment>
<dbReference type="InterPro" id="IPR009030">
    <property type="entry name" value="Growth_fac_rcpt_cys_sf"/>
</dbReference>
<dbReference type="Pfam" id="PF00059">
    <property type="entry name" value="Lectin_C"/>
    <property type="match status" value="1"/>
</dbReference>
<dbReference type="CDD" id="cd00054">
    <property type="entry name" value="EGF_CA"/>
    <property type="match status" value="1"/>
</dbReference>
<evidence type="ECO:0000256" key="11">
    <source>
        <dbReference type="PROSITE-ProRule" id="PRU00076"/>
    </source>
</evidence>
<dbReference type="Gene3D" id="3.10.100.10">
    <property type="entry name" value="Mannose-Binding Protein A, subunit A"/>
    <property type="match status" value="1"/>
</dbReference>
<dbReference type="InterPro" id="IPR016187">
    <property type="entry name" value="CTDL_fold"/>
</dbReference>
<accession>A0A5A9NLH8</accession>
<dbReference type="SMART" id="SM00179">
    <property type="entry name" value="EGF_CA"/>
    <property type="match status" value="1"/>
</dbReference>
<dbReference type="PROSITE" id="PS50041">
    <property type="entry name" value="C_TYPE_LECTIN_2"/>
    <property type="match status" value="1"/>
</dbReference>
<keyword evidence="2 11" id="KW-0245">EGF-like domain</keyword>
<reference evidence="17 18" key="1">
    <citation type="journal article" date="2019" name="Mol. Ecol. Resour.">
        <title>Chromosome-level genome assembly of Triplophysa tibetana, a fish adapted to the harsh high-altitude environment of the Tibetan Plateau.</title>
        <authorList>
            <person name="Yang X."/>
            <person name="Liu H."/>
            <person name="Ma Z."/>
            <person name="Zou Y."/>
            <person name="Zou M."/>
            <person name="Mao Y."/>
            <person name="Li X."/>
            <person name="Wang H."/>
            <person name="Chen T."/>
            <person name="Wang W."/>
            <person name="Yang R."/>
        </authorList>
    </citation>
    <scope>NUCLEOTIDE SEQUENCE [LARGE SCALE GENOMIC DNA]</scope>
    <source>
        <strain evidence="17">TTIB1903HZAU</strain>
        <tissue evidence="17">Muscle</tissue>
    </source>
</reference>
<dbReference type="GO" id="GO:0016020">
    <property type="term" value="C:membrane"/>
    <property type="evidence" value="ECO:0007669"/>
    <property type="project" value="UniProtKB-SubCell"/>
</dbReference>
<keyword evidence="18" id="KW-1185">Reference proteome</keyword>
<keyword evidence="8 13" id="KW-1133">Transmembrane helix</keyword>
<dbReference type="GO" id="GO:0005509">
    <property type="term" value="F:calcium ion binding"/>
    <property type="evidence" value="ECO:0007669"/>
    <property type="project" value="InterPro"/>
</dbReference>
<evidence type="ECO:0000256" key="14">
    <source>
        <dbReference type="SAM" id="SignalP"/>
    </source>
</evidence>
<keyword evidence="7" id="KW-0677">Repeat</keyword>
<evidence type="ECO:0000256" key="8">
    <source>
        <dbReference type="ARBA" id="ARBA00022989"/>
    </source>
</evidence>
<comment type="subcellular location">
    <subcellularLocation>
        <location evidence="1">Membrane</location>
        <topology evidence="1">Single-pass type I membrane protein</topology>
    </subcellularLocation>
</comment>
<dbReference type="Proteomes" id="UP000324632">
    <property type="component" value="Chromosome 15"/>
</dbReference>
<dbReference type="PROSITE" id="PS00010">
    <property type="entry name" value="ASX_HYDROXYL"/>
    <property type="match status" value="1"/>
</dbReference>
<dbReference type="InterPro" id="IPR001881">
    <property type="entry name" value="EGF-like_Ca-bd_dom"/>
</dbReference>
<keyword evidence="5 14" id="KW-0732">Signal</keyword>